<organism evidence="2 3">
    <name type="scientific">Harenicola maris</name>
    <dbReference type="NCBI Taxonomy" id="2841044"/>
    <lineage>
        <taxon>Bacteria</taxon>
        <taxon>Pseudomonadati</taxon>
        <taxon>Pseudomonadota</taxon>
        <taxon>Alphaproteobacteria</taxon>
        <taxon>Rhodobacterales</taxon>
        <taxon>Paracoccaceae</taxon>
        <taxon>Harenicola</taxon>
    </lineage>
</organism>
<comment type="caution">
    <text evidence="2">The sequence shown here is derived from an EMBL/GenBank/DDBJ whole genome shotgun (WGS) entry which is preliminary data.</text>
</comment>
<proteinExistence type="predicted"/>
<dbReference type="SUPFAM" id="SSF47090">
    <property type="entry name" value="PGBD-like"/>
    <property type="match status" value="1"/>
</dbReference>
<reference evidence="2 3" key="1">
    <citation type="journal article" date="2021" name="Arch. Microbiol.">
        <title>Harenicola maris gen. nov., sp. nov. isolated from the Sea of Japan shallow sediments.</title>
        <authorList>
            <person name="Romanenko L.A."/>
            <person name="Kurilenko V.V."/>
            <person name="Chernysheva N.Y."/>
            <person name="Tekutyeva L.A."/>
            <person name="Velansky P.V."/>
            <person name="Svetashev V.I."/>
            <person name="Isaeva M.P."/>
        </authorList>
    </citation>
    <scope>NUCLEOTIDE SEQUENCE [LARGE SCALE GENOMIC DNA]</scope>
    <source>
        <strain evidence="2 3">KMM 3653</strain>
    </source>
</reference>
<name>A0AAP2CXN2_9RHOB</name>
<protein>
    <submittedName>
        <fullName evidence="2">Peptidoglycan-binding protein</fullName>
    </submittedName>
</protein>
<evidence type="ECO:0000313" key="2">
    <source>
        <dbReference type="EMBL" id="MBT0959403.1"/>
    </source>
</evidence>
<keyword evidence="3" id="KW-1185">Reference proteome</keyword>
<dbReference type="Gene3D" id="1.10.101.10">
    <property type="entry name" value="PGBD-like superfamily/PGBD"/>
    <property type="match status" value="1"/>
</dbReference>
<accession>A0AAP2CXN2</accession>
<gene>
    <name evidence="2" type="ORF">IV417_18585</name>
</gene>
<dbReference type="EMBL" id="JADQAZ010000004">
    <property type="protein sequence ID" value="MBT0959403.1"/>
    <property type="molecule type" value="Genomic_DNA"/>
</dbReference>
<dbReference type="InterPro" id="IPR036365">
    <property type="entry name" value="PGBD-like_sf"/>
</dbReference>
<feature type="domain" description="Peptidoglycan binding-like" evidence="1">
    <location>
        <begin position="485"/>
        <end position="540"/>
    </location>
</feature>
<evidence type="ECO:0000313" key="3">
    <source>
        <dbReference type="Proteomes" id="UP001315686"/>
    </source>
</evidence>
<dbReference type="InterPro" id="IPR036366">
    <property type="entry name" value="PGBDSf"/>
</dbReference>
<sequence>METIPYVGENELKSLIFIKNIDLKNITSEIGLVIFSLDLWNRAGYRMNTQQLSRYFCNTSDESETLLGGSKHPVGDPTPRIDITPSVKLRLRFADSTRRPQPLREHPIHAFLKSYSFHKQFNIMKFSNQWPILAALFIAVPALAQEVDYSADISDVSRRIAEAEKTVASFEGGVIKTLAQYRLETLKMNRALLENRQLGAEAAIQPELVVPAVEPDPARAADILSDIQKQMEVIEATEAEARSSGGLVQAMALTRVETEKLALAQLQLAWYQAQYGIATPQLAVTTPPPEAPNRNDVSDDGVADVPSWADPKYPEIDYSNGLFTSLANDGFKMAGWYGILETRAEIDDSEKVLAINFSDYDAEAFQDKRRLLLQCSEGTPSIVYDVDSFMSYNFRSDSVRVTYRIDGADAINASWSKLTSNKGTGLFGASSTDLMLDLMKSEKLFIRTSDNNGKNYDASFDMRGSKEAVAAVAAACGFSTLKLSKDDLKAIQSLLNNAGFDAGTPDGAWGNGSKRAMRAFQETQGLKMTGAPDEASLRALGIEF</sequence>
<dbReference type="Proteomes" id="UP001315686">
    <property type="component" value="Unassembled WGS sequence"/>
</dbReference>
<dbReference type="RefSeq" id="WP_327795636.1">
    <property type="nucleotide sequence ID" value="NZ_JADQAZ010000004.1"/>
</dbReference>
<dbReference type="AlphaFoldDB" id="A0AAP2CXN2"/>
<dbReference type="Pfam" id="PF01471">
    <property type="entry name" value="PG_binding_1"/>
    <property type="match status" value="1"/>
</dbReference>
<evidence type="ECO:0000259" key="1">
    <source>
        <dbReference type="Pfam" id="PF01471"/>
    </source>
</evidence>
<dbReference type="InterPro" id="IPR002477">
    <property type="entry name" value="Peptidoglycan-bd-like"/>
</dbReference>